<evidence type="ECO:0000313" key="4">
    <source>
        <dbReference type="EnsemblProtists" id="EKX36622"/>
    </source>
</evidence>
<dbReference type="GeneID" id="17293402"/>
<feature type="region of interest" description="Disordered" evidence="1">
    <location>
        <begin position="336"/>
        <end position="399"/>
    </location>
</feature>
<feature type="compositionally biased region" description="Polar residues" evidence="1">
    <location>
        <begin position="351"/>
        <end position="360"/>
    </location>
</feature>
<reference evidence="3 5" key="1">
    <citation type="journal article" date="2012" name="Nature">
        <title>Algal genomes reveal evolutionary mosaicism and the fate of nucleomorphs.</title>
        <authorList>
            <consortium name="DOE Joint Genome Institute"/>
            <person name="Curtis B.A."/>
            <person name="Tanifuji G."/>
            <person name="Burki F."/>
            <person name="Gruber A."/>
            <person name="Irimia M."/>
            <person name="Maruyama S."/>
            <person name="Arias M.C."/>
            <person name="Ball S.G."/>
            <person name="Gile G.H."/>
            <person name="Hirakawa Y."/>
            <person name="Hopkins J.F."/>
            <person name="Kuo A."/>
            <person name="Rensing S.A."/>
            <person name="Schmutz J."/>
            <person name="Symeonidi A."/>
            <person name="Elias M."/>
            <person name="Eveleigh R.J."/>
            <person name="Herman E.K."/>
            <person name="Klute M.J."/>
            <person name="Nakayama T."/>
            <person name="Obornik M."/>
            <person name="Reyes-Prieto A."/>
            <person name="Armbrust E.V."/>
            <person name="Aves S.J."/>
            <person name="Beiko R.G."/>
            <person name="Coutinho P."/>
            <person name="Dacks J.B."/>
            <person name="Durnford D.G."/>
            <person name="Fast N.M."/>
            <person name="Green B.R."/>
            <person name="Grisdale C.J."/>
            <person name="Hempel F."/>
            <person name="Henrissat B."/>
            <person name="Hoppner M.P."/>
            <person name="Ishida K."/>
            <person name="Kim E."/>
            <person name="Koreny L."/>
            <person name="Kroth P.G."/>
            <person name="Liu Y."/>
            <person name="Malik S.B."/>
            <person name="Maier U.G."/>
            <person name="McRose D."/>
            <person name="Mock T."/>
            <person name="Neilson J.A."/>
            <person name="Onodera N.T."/>
            <person name="Poole A.M."/>
            <person name="Pritham E.J."/>
            <person name="Richards T.A."/>
            <person name="Rocap G."/>
            <person name="Roy S.W."/>
            <person name="Sarai C."/>
            <person name="Schaack S."/>
            <person name="Shirato S."/>
            <person name="Slamovits C.H."/>
            <person name="Spencer D.F."/>
            <person name="Suzuki S."/>
            <person name="Worden A.Z."/>
            <person name="Zauner S."/>
            <person name="Barry K."/>
            <person name="Bell C."/>
            <person name="Bharti A.K."/>
            <person name="Crow J.A."/>
            <person name="Grimwood J."/>
            <person name="Kramer R."/>
            <person name="Lindquist E."/>
            <person name="Lucas S."/>
            <person name="Salamov A."/>
            <person name="McFadden G.I."/>
            <person name="Lane C.E."/>
            <person name="Keeling P.J."/>
            <person name="Gray M.W."/>
            <person name="Grigoriev I.V."/>
            <person name="Archibald J.M."/>
        </authorList>
    </citation>
    <scope>NUCLEOTIDE SEQUENCE</scope>
    <source>
        <strain evidence="3 5">CCMP2712</strain>
    </source>
</reference>
<dbReference type="RefSeq" id="XP_005823602.1">
    <property type="nucleotide sequence ID" value="XM_005823545.1"/>
</dbReference>
<dbReference type="EMBL" id="JH993070">
    <property type="protein sequence ID" value="EKX36622.1"/>
    <property type="molecule type" value="Genomic_DNA"/>
</dbReference>
<dbReference type="EnsemblProtists" id="EKX36622">
    <property type="protein sequence ID" value="EKX36622"/>
    <property type="gene ID" value="GUITHDRAFT_145584"/>
</dbReference>
<dbReference type="PaxDb" id="55529-EKX36622"/>
<keyword evidence="2" id="KW-0732">Signal</keyword>
<evidence type="ECO:0000313" key="3">
    <source>
        <dbReference type="EMBL" id="EKX36622.1"/>
    </source>
</evidence>
<evidence type="ECO:0008006" key="6">
    <source>
        <dbReference type="Google" id="ProtNLM"/>
    </source>
</evidence>
<evidence type="ECO:0000313" key="5">
    <source>
        <dbReference type="Proteomes" id="UP000011087"/>
    </source>
</evidence>
<feature type="signal peptide" evidence="2">
    <location>
        <begin position="1"/>
        <end position="26"/>
    </location>
</feature>
<feature type="region of interest" description="Disordered" evidence="1">
    <location>
        <begin position="412"/>
        <end position="435"/>
    </location>
</feature>
<dbReference type="AlphaFoldDB" id="L1IKG8"/>
<dbReference type="KEGG" id="gtt:GUITHDRAFT_145584"/>
<organism evidence="3">
    <name type="scientific">Guillardia theta (strain CCMP2712)</name>
    <name type="common">Cryptophyte</name>
    <dbReference type="NCBI Taxonomy" id="905079"/>
    <lineage>
        <taxon>Eukaryota</taxon>
        <taxon>Cryptophyceae</taxon>
        <taxon>Pyrenomonadales</taxon>
        <taxon>Geminigeraceae</taxon>
        <taxon>Guillardia</taxon>
    </lineage>
</organism>
<protein>
    <recommendedName>
        <fullName evidence="6">RRM domain-containing protein</fullName>
    </recommendedName>
</protein>
<reference evidence="4" key="3">
    <citation type="submission" date="2016-03" db="UniProtKB">
        <authorList>
            <consortium name="EnsemblProtists"/>
        </authorList>
    </citation>
    <scope>IDENTIFICATION</scope>
</reference>
<evidence type="ECO:0000256" key="1">
    <source>
        <dbReference type="SAM" id="MobiDB-lite"/>
    </source>
</evidence>
<feature type="region of interest" description="Disordered" evidence="1">
    <location>
        <begin position="163"/>
        <end position="205"/>
    </location>
</feature>
<sequence length="604" mass="67948">MLGGSGRRLVLLLLPLLPLPPHQGPSASPMRMTMRMTMTSSKALLSRPSSQSPLRCVRSRSEMLGSGTAALADSLLPLRICEVSSGMPSVVLNGSCSLDLTDLKALPLTDSFQQDPSKHLDLCANVVKFQRGSGESSKMDRQDTSIDVLNRFSLRFLAKPLRGYGRPDRSRPRARKTWKPQKSSQQSEPARRARPDRWGDFKEDRTEVKDEKTLRTEVNVALYGRRYLRKDFTFPEYSPSEVQEIDVNLDRTTVRVDGKFDRTVVLQNVVKANHSLIRDFFSKAGLIESIVERRNATAVIFQDDESAFKAGQMDMLPLAHGLKMSRVVPGNLQAEERRRLERGSRKPAVSSLDSKGSKSLQRMGRGEDGTKTTGVVKGREASTEGGASGSEVLPVDEDESVSTLVFSSDMASDEMRKRVNEHDKAKERERTGRMTEDERAKELLGYLHGHMHEKAKELKIRGISADAERMRRLFGEGKHQESVQFSRDSSPVAWRVDGDKRYPVYPGYEDFDPYIGPNGLQELINREGIDYTFDEGSTSADNSDVELMDLLRGINHSEAPKRRTLARGWPMSAINDTRPIGTRWVDTNTRFADNFKFQKNSKKY</sequence>
<feature type="chain" id="PRO_5008770182" description="RRM domain-containing protein" evidence="2">
    <location>
        <begin position="27"/>
        <end position="604"/>
    </location>
</feature>
<accession>L1IKG8</accession>
<keyword evidence="5" id="KW-1185">Reference proteome</keyword>
<dbReference type="HOGENOM" id="CLU_452335_0_0_1"/>
<reference evidence="5" key="2">
    <citation type="submission" date="2012-11" db="EMBL/GenBank/DDBJ databases">
        <authorList>
            <person name="Kuo A."/>
            <person name="Curtis B.A."/>
            <person name="Tanifuji G."/>
            <person name="Burki F."/>
            <person name="Gruber A."/>
            <person name="Irimia M."/>
            <person name="Maruyama S."/>
            <person name="Arias M.C."/>
            <person name="Ball S.G."/>
            <person name="Gile G.H."/>
            <person name="Hirakawa Y."/>
            <person name="Hopkins J.F."/>
            <person name="Rensing S.A."/>
            <person name="Schmutz J."/>
            <person name="Symeonidi A."/>
            <person name="Elias M."/>
            <person name="Eveleigh R.J."/>
            <person name="Herman E.K."/>
            <person name="Klute M.J."/>
            <person name="Nakayama T."/>
            <person name="Obornik M."/>
            <person name="Reyes-Prieto A."/>
            <person name="Armbrust E.V."/>
            <person name="Aves S.J."/>
            <person name="Beiko R.G."/>
            <person name="Coutinho P."/>
            <person name="Dacks J.B."/>
            <person name="Durnford D.G."/>
            <person name="Fast N.M."/>
            <person name="Green B.R."/>
            <person name="Grisdale C."/>
            <person name="Hempe F."/>
            <person name="Henrissat B."/>
            <person name="Hoppner M.P."/>
            <person name="Ishida K.-I."/>
            <person name="Kim E."/>
            <person name="Koreny L."/>
            <person name="Kroth P.G."/>
            <person name="Liu Y."/>
            <person name="Malik S.-B."/>
            <person name="Maier U.G."/>
            <person name="McRose D."/>
            <person name="Mock T."/>
            <person name="Neilson J.A."/>
            <person name="Onodera N.T."/>
            <person name="Poole A.M."/>
            <person name="Pritham E.J."/>
            <person name="Richards T.A."/>
            <person name="Rocap G."/>
            <person name="Roy S.W."/>
            <person name="Sarai C."/>
            <person name="Schaack S."/>
            <person name="Shirato S."/>
            <person name="Slamovits C.H."/>
            <person name="Spencer D.F."/>
            <person name="Suzuki S."/>
            <person name="Worden A.Z."/>
            <person name="Zauner S."/>
            <person name="Barry K."/>
            <person name="Bell C."/>
            <person name="Bharti A.K."/>
            <person name="Crow J.A."/>
            <person name="Grimwood J."/>
            <person name="Kramer R."/>
            <person name="Lindquist E."/>
            <person name="Lucas S."/>
            <person name="Salamov A."/>
            <person name="McFadden G.I."/>
            <person name="Lane C.E."/>
            <person name="Keeling P.J."/>
            <person name="Gray M.W."/>
            <person name="Grigoriev I.V."/>
            <person name="Archibald J.M."/>
        </authorList>
    </citation>
    <scope>NUCLEOTIDE SEQUENCE</scope>
    <source>
        <strain evidence="5">CCMP2712</strain>
    </source>
</reference>
<gene>
    <name evidence="3" type="ORF">GUITHDRAFT_145584</name>
</gene>
<feature type="compositionally biased region" description="Basic and acidic residues" evidence="1">
    <location>
        <begin position="413"/>
        <end position="435"/>
    </location>
</feature>
<dbReference type="Proteomes" id="UP000011087">
    <property type="component" value="Unassembled WGS sequence"/>
</dbReference>
<evidence type="ECO:0000256" key="2">
    <source>
        <dbReference type="SAM" id="SignalP"/>
    </source>
</evidence>
<name>L1IKG8_GUITC</name>
<proteinExistence type="predicted"/>
<feature type="compositionally biased region" description="Basic and acidic residues" evidence="1">
    <location>
        <begin position="189"/>
        <end position="205"/>
    </location>
</feature>